<sequence>MPNAFFPFGANCNPNVINNDYIVFDIAFCNPPMQQSCEDIVRMQPSSFADAYFLINYVKVFCRPGETCYTGNVVVG</sequence>
<protein>
    <submittedName>
        <fullName evidence="2">Uncharacterized protein</fullName>
    </submittedName>
</protein>
<dbReference type="Gene3D" id="2.60.120.200">
    <property type="match status" value="1"/>
</dbReference>
<evidence type="ECO:0000313" key="2">
    <source>
        <dbReference type="WBParaSite" id="ACRNAN_scaffold10944.g9774.t1"/>
    </source>
</evidence>
<organism evidence="1 2">
    <name type="scientific">Acrobeloides nanus</name>
    <dbReference type="NCBI Taxonomy" id="290746"/>
    <lineage>
        <taxon>Eukaryota</taxon>
        <taxon>Metazoa</taxon>
        <taxon>Ecdysozoa</taxon>
        <taxon>Nematoda</taxon>
        <taxon>Chromadorea</taxon>
        <taxon>Rhabditida</taxon>
        <taxon>Tylenchina</taxon>
        <taxon>Cephalobomorpha</taxon>
        <taxon>Cephaloboidea</taxon>
        <taxon>Cephalobidae</taxon>
        <taxon>Acrobeloides</taxon>
    </lineage>
</organism>
<reference evidence="2" key="1">
    <citation type="submission" date="2022-11" db="UniProtKB">
        <authorList>
            <consortium name="WormBaseParasite"/>
        </authorList>
    </citation>
    <scope>IDENTIFICATION</scope>
</reference>
<dbReference type="AlphaFoldDB" id="A0A914CJ62"/>
<keyword evidence="1" id="KW-1185">Reference proteome</keyword>
<dbReference type="WBParaSite" id="ACRNAN_scaffold10944.g9774.t1">
    <property type="protein sequence ID" value="ACRNAN_scaffold10944.g9774.t1"/>
    <property type="gene ID" value="ACRNAN_scaffold10944.g9774"/>
</dbReference>
<dbReference type="Proteomes" id="UP000887540">
    <property type="component" value="Unplaced"/>
</dbReference>
<evidence type="ECO:0000313" key="1">
    <source>
        <dbReference type="Proteomes" id="UP000887540"/>
    </source>
</evidence>
<proteinExistence type="predicted"/>
<accession>A0A914CJ62</accession>
<name>A0A914CJ62_9BILA</name>